<keyword evidence="5" id="KW-0378">Hydrolase</keyword>
<accession>A0A1B2HLH1</accession>
<feature type="binding site" evidence="2">
    <location>
        <position position="141"/>
    </location>
    <ligand>
        <name>Mg(2+)</name>
        <dbReference type="ChEBI" id="CHEBI:18420"/>
        <note>catalytic</note>
    </ligand>
</feature>
<organism evidence="5 6">
    <name type="scientific">Lentzea guizhouensis</name>
    <dbReference type="NCBI Taxonomy" id="1586287"/>
    <lineage>
        <taxon>Bacteria</taxon>
        <taxon>Bacillati</taxon>
        <taxon>Actinomycetota</taxon>
        <taxon>Actinomycetes</taxon>
        <taxon>Pseudonocardiales</taxon>
        <taxon>Pseudonocardiaceae</taxon>
        <taxon>Lentzea</taxon>
    </lineage>
</organism>
<dbReference type="GO" id="GO:0003676">
    <property type="term" value="F:nucleic acid binding"/>
    <property type="evidence" value="ECO:0007669"/>
    <property type="project" value="InterPro"/>
</dbReference>
<gene>
    <name evidence="5" type="ORF">BBK82_23430</name>
</gene>
<dbReference type="SMART" id="SM00477">
    <property type="entry name" value="NUC"/>
    <property type="match status" value="1"/>
</dbReference>
<dbReference type="GO" id="GO:0046872">
    <property type="term" value="F:metal ion binding"/>
    <property type="evidence" value="ECO:0007669"/>
    <property type="project" value="UniProtKB-KW"/>
</dbReference>
<evidence type="ECO:0000256" key="1">
    <source>
        <dbReference type="PIRSR" id="PIRSR640255-1"/>
    </source>
</evidence>
<dbReference type="PANTHER" id="PTHR13966">
    <property type="entry name" value="ENDONUCLEASE RELATED"/>
    <property type="match status" value="1"/>
</dbReference>
<evidence type="ECO:0000259" key="3">
    <source>
        <dbReference type="SMART" id="SM00477"/>
    </source>
</evidence>
<dbReference type="InterPro" id="IPR040255">
    <property type="entry name" value="Non-specific_endonuclease"/>
</dbReference>
<keyword evidence="6" id="KW-1185">Reference proteome</keyword>
<reference evidence="5 6" key="1">
    <citation type="submission" date="2016-07" db="EMBL/GenBank/DDBJ databases">
        <title>Complete genome sequence of the Lentzea guizhouensis DHS C013.</title>
        <authorList>
            <person name="Cao C."/>
        </authorList>
    </citation>
    <scope>NUCLEOTIDE SEQUENCE [LARGE SCALE GENOMIC DNA]</scope>
    <source>
        <strain evidence="5 6">DHS C013</strain>
    </source>
</reference>
<evidence type="ECO:0000313" key="5">
    <source>
        <dbReference type="EMBL" id="ANZ38572.1"/>
    </source>
</evidence>
<feature type="active site" description="Proton acceptor" evidence="1">
    <location>
        <position position="105"/>
    </location>
</feature>
<dbReference type="STRING" id="1586287.BBK82_23430"/>
<dbReference type="GO" id="GO:0004519">
    <property type="term" value="F:endonuclease activity"/>
    <property type="evidence" value="ECO:0007669"/>
    <property type="project" value="UniProtKB-KW"/>
</dbReference>
<dbReference type="GO" id="GO:0016787">
    <property type="term" value="F:hydrolase activity"/>
    <property type="evidence" value="ECO:0007669"/>
    <property type="project" value="InterPro"/>
</dbReference>
<dbReference type="InterPro" id="IPR020821">
    <property type="entry name" value="ENPP1-3/EXOG-like_nuc-like"/>
</dbReference>
<sequence length="274" mass="30106">MTSTAVQTGFDTGFLGTDAGIPALTEAGAQDAVELNGSTTIDYTHFSLALSKSRRFASWVAWNIDGGAMKALSRTGIPFIKDPRVPAEFQTGDELYRDNRLDRGHIARRADLCWGPAAEAKKANKDSFFFTNITPQMDDFNQSTKEGLWGRLEDAVLADVDVDDLKVSVYGGPVFNADDRVFRGVPIPREFFKAVAFVVGGELRCSAFLLTQNLVLAEALDLDEFRVFQVSLSEVEQRVSFTFPAELHAADTSSVQLQEASERPPLGSLADIRW</sequence>
<dbReference type="InterPro" id="IPR044925">
    <property type="entry name" value="His-Me_finger_sf"/>
</dbReference>
<dbReference type="SMART" id="SM00892">
    <property type="entry name" value="Endonuclease_NS"/>
    <property type="match status" value="1"/>
</dbReference>
<dbReference type="Proteomes" id="UP000093053">
    <property type="component" value="Chromosome"/>
</dbReference>
<evidence type="ECO:0000256" key="2">
    <source>
        <dbReference type="PIRSR" id="PIRSR640255-2"/>
    </source>
</evidence>
<dbReference type="KEGG" id="led:BBK82_23430"/>
<evidence type="ECO:0000313" key="6">
    <source>
        <dbReference type="Proteomes" id="UP000093053"/>
    </source>
</evidence>
<dbReference type="Gene3D" id="3.40.570.10">
    <property type="entry name" value="Extracellular Endonuclease, subunit A"/>
    <property type="match status" value="1"/>
</dbReference>
<keyword evidence="2" id="KW-0479">Metal-binding</keyword>
<feature type="domain" description="DNA/RNA non-specific endonuclease/pyrophosphatase/phosphodiesterase" evidence="4">
    <location>
        <begin position="42"/>
        <end position="250"/>
    </location>
</feature>
<protein>
    <submittedName>
        <fullName evidence="5">DNA/RNA endonuclease</fullName>
    </submittedName>
</protein>
<evidence type="ECO:0000259" key="4">
    <source>
        <dbReference type="SMART" id="SM00892"/>
    </source>
</evidence>
<dbReference type="OrthoDB" id="104542at2"/>
<feature type="domain" description="ENPP1-3/EXOG-like endonuclease/phosphodiesterase" evidence="3">
    <location>
        <begin position="43"/>
        <end position="250"/>
    </location>
</feature>
<dbReference type="CDD" id="cd00091">
    <property type="entry name" value="NUC"/>
    <property type="match status" value="1"/>
</dbReference>
<dbReference type="EMBL" id="CP016793">
    <property type="protein sequence ID" value="ANZ38572.1"/>
    <property type="molecule type" value="Genomic_DNA"/>
</dbReference>
<proteinExistence type="predicted"/>
<dbReference type="InterPro" id="IPR044929">
    <property type="entry name" value="DNA/RNA_non-sp_Endonuclease_sf"/>
</dbReference>
<dbReference type="Pfam" id="PF01223">
    <property type="entry name" value="Endonuclease_NS"/>
    <property type="match status" value="1"/>
</dbReference>
<keyword evidence="5" id="KW-0540">Nuclease</keyword>
<dbReference type="PANTHER" id="PTHR13966:SF5">
    <property type="entry name" value="ENDONUCLEASE G, MITOCHONDRIAL"/>
    <property type="match status" value="1"/>
</dbReference>
<keyword evidence="5" id="KW-0255">Endonuclease</keyword>
<dbReference type="InterPro" id="IPR001604">
    <property type="entry name" value="Endo_G_ENPP1-like_dom"/>
</dbReference>
<dbReference type="AlphaFoldDB" id="A0A1B2HLH1"/>
<dbReference type="RefSeq" id="WP_065916919.1">
    <property type="nucleotide sequence ID" value="NZ_CP016793.1"/>
</dbReference>
<dbReference type="SUPFAM" id="SSF54060">
    <property type="entry name" value="His-Me finger endonucleases"/>
    <property type="match status" value="1"/>
</dbReference>
<name>A0A1B2HLH1_9PSEU</name>